<dbReference type="SUPFAM" id="SSF89447">
    <property type="entry name" value="AbrB/MazE/MraZ-like"/>
    <property type="match status" value="1"/>
</dbReference>
<dbReference type="InterPro" id="IPR047976">
    <property type="entry name" value="Anti_VapB2-like"/>
</dbReference>
<name>A0A317CAD1_9GAMM</name>
<dbReference type="OrthoDB" id="5298361at2"/>
<accession>A0A317CAD1</accession>
<dbReference type="RefSeq" id="WP_109838401.1">
    <property type="nucleotide sequence ID" value="NZ_QGKM01000043.1"/>
</dbReference>
<proteinExistence type="predicted"/>
<protein>
    <submittedName>
        <fullName evidence="1">AbrB/MazE/SpoVT family DNA-binding domain-containing protein</fullName>
    </submittedName>
</protein>
<reference evidence="1 2" key="1">
    <citation type="submission" date="2018-05" db="EMBL/GenBank/DDBJ databases">
        <title>Leucothrix arctica sp. nov., isolated from Arctic seawater.</title>
        <authorList>
            <person name="Choi A."/>
            <person name="Baek K."/>
        </authorList>
    </citation>
    <scope>NUCLEOTIDE SEQUENCE [LARGE SCALE GENOMIC DNA]</scope>
    <source>
        <strain evidence="1 2">JCM 18388</strain>
    </source>
</reference>
<dbReference type="InterPro" id="IPR037914">
    <property type="entry name" value="SpoVT-AbrB_sf"/>
</dbReference>
<dbReference type="AlphaFoldDB" id="A0A317CAD1"/>
<dbReference type="NCBIfam" id="NF040493">
    <property type="entry name" value="TA_anti_VapB"/>
    <property type="match status" value="1"/>
</dbReference>
<gene>
    <name evidence="1" type="ORF">DKW60_14615</name>
</gene>
<dbReference type="PANTHER" id="PTHR37550:SF3">
    <property type="entry name" value="ANTITOXIN VAPB1"/>
    <property type="match status" value="1"/>
</dbReference>
<keyword evidence="2" id="KW-1185">Reference proteome</keyword>
<comment type="caution">
    <text evidence="1">The sequence shown here is derived from an EMBL/GenBank/DDBJ whole genome shotgun (WGS) entry which is preliminary data.</text>
</comment>
<sequence>MAATITKVFKSNQSQAVRLPKAVALPESVREVCIVAVGNMRIITPANESWDDWFDHPQATDDFMNDRLQPEDQFRESL</sequence>
<evidence type="ECO:0000313" key="1">
    <source>
        <dbReference type="EMBL" id="PWQ95645.1"/>
    </source>
</evidence>
<dbReference type="InterPro" id="IPR051734">
    <property type="entry name" value="VapB_TA_antitoxins"/>
</dbReference>
<keyword evidence="1" id="KW-0238">DNA-binding</keyword>
<dbReference type="Proteomes" id="UP000245539">
    <property type="component" value="Unassembled WGS sequence"/>
</dbReference>
<dbReference type="GO" id="GO:0003677">
    <property type="term" value="F:DNA binding"/>
    <property type="evidence" value="ECO:0007669"/>
    <property type="project" value="UniProtKB-KW"/>
</dbReference>
<dbReference type="EMBL" id="QGKM01000043">
    <property type="protein sequence ID" value="PWQ95645.1"/>
    <property type="molecule type" value="Genomic_DNA"/>
</dbReference>
<evidence type="ECO:0000313" key="2">
    <source>
        <dbReference type="Proteomes" id="UP000245539"/>
    </source>
</evidence>
<dbReference type="PANTHER" id="PTHR37550">
    <property type="entry name" value="ANTITOXIN VAPB1"/>
    <property type="match status" value="1"/>
</dbReference>
<dbReference type="Gene3D" id="2.10.260.10">
    <property type="match status" value="1"/>
</dbReference>
<organism evidence="1 2">
    <name type="scientific">Leucothrix pacifica</name>
    <dbReference type="NCBI Taxonomy" id="1247513"/>
    <lineage>
        <taxon>Bacteria</taxon>
        <taxon>Pseudomonadati</taxon>
        <taxon>Pseudomonadota</taxon>
        <taxon>Gammaproteobacteria</taxon>
        <taxon>Thiotrichales</taxon>
        <taxon>Thiotrichaceae</taxon>
        <taxon>Leucothrix</taxon>
    </lineage>
</organism>